<evidence type="ECO:0000313" key="2">
    <source>
        <dbReference type="EMBL" id="WNL49936.1"/>
    </source>
</evidence>
<sequence>MVLSYVVVAVMFWFGVPTTTLVATVASFGAGYLLKAREMNMLKFEIGELRRTLCKKTEHKKKELLQIEQ</sequence>
<protein>
    <submittedName>
        <fullName evidence="2">Transmembrane domain containing protein</fullName>
    </submittedName>
</protein>
<keyword evidence="1" id="KW-0472">Membrane</keyword>
<gene>
    <name evidence="2" type="ORF">MarFTMF_420</name>
</gene>
<evidence type="ECO:0000256" key="1">
    <source>
        <dbReference type="SAM" id="Phobius"/>
    </source>
</evidence>
<proteinExistence type="predicted"/>
<keyword evidence="1" id="KW-1133">Transmembrane helix</keyword>
<organism evidence="2">
    <name type="scientific">Marseillevirus sp</name>
    <dbReference type="NCBI Taxonomy" id="2809551"/>
    <lineage>
        <taxon>Viruses</taxon>
        <taxon>Varidnaviria</taxon>
        <taxon>Bamfordvirae</taxon>
        <taxon>Nucleocytoviricota</taxon>
        <taxon>Megaviricetes</taxon>
        <taxon>Pimascovirales</taxon>
        <taxon>Pimascovirales incertae sedis</taxon>
        <taxon>Marseilleviridae</taxon>
        <taxon>Marseillevirus</taxon>
    </lineage>
</organism>
<reference evidence="2" key="1">
    <citation type="submission" date="2023-07" db="EMBL/GenBank/DDBJ databases">
        <authorList>
            <person name="Xia Y."/>
        </authorList>
    </citation>
    <scope>NUCLEOTIDE SEQUENCE</scope>
    <source>
        <strain evidence="2">F</strain>
    </source>
</reference>
<feature type="transmembrane region" description="Helical" evidence="1">
    <location>
        <begin position="6"/>
        <end position="34"/>
    </location>
</feature>
<name>A0AA96IY81_9VIRU</name>
<accession>A0AA96IY81</accession>
<dbReference type="EMBL" id="OR343188">
    <property type="protein sequence ID" value="WNL49936.1"/>
    <property type="molecule type" value="Genomic_DNA"/>
</dbReference>
<keyword evidence="1 2" id="KW-0812">Transmembrane</keyword>